<dbReference type="OrthoDB" id="6774810at2759"/>
<proteinExistence type="predicted"/>
<name>A0A0T6BEQ8_9SCAR</name>
<reference evidence="2 3" key="1">
    <citation type="submission" date="2015-09" db="EMBL/GenBank/DDBJ databases">
        <title>Draft genome of the scarab beetle Oryctes borbonicus.</title>
        <authorList>
            <person name="Meyer J.M."/>
            <person name="Markov G.V."/>
            <person name="Baskaran P."/>
            <person name="Herrmann M."/>
            <person name="Sommer R.J."/>
            <person name="Roedelsperger C."/>
        </authorList>
    </citation>
    <scope>NUCLEOTIDE SEQUENCE [LARGE SCALE GENOMIC DNA]</scope>
    <source>
        <strain evidence="2">OB123</strain>
        <tissue evidence="2">Whole animal</tissue>
    </source>
</reference>
<feature type="non-terminal residue" evidence="2">
    <location>
        <position position="1"/>
    </location>
</feature>
<evidence type="ECO:0000313" key="3">
    <source>
        <dbReference type="Proteomes" id="UP000051574"/>
    </source>
</evidence>
<protein>
    <submittedName>
        <fullName evidence="2">Uncharacterized protein</fullName>
    </submittedName>
</protein>
<evidence type="ECO:0000256" key="1">
    <source>
        <dbReference type="SAM" id="MobiDB-lite"/>
    </source>
</evidence>
<keyword evidence="3" id="KW-1185">Reference proteome</keyword>
<feature type="compositionally biased region" description="Low complexity" evidence="1">
    <location>
        <begin position="168"/>
        <end position="182"/>
    </location>
</feature>
<evidence type="ECO:0000313" key="2">
    <source>
        <dbReference type="EMBL" id="KRT85830.1"/>
    </source>
</evidence>
<dbReference type="EMBL" id="LJIG01001110">
    <property type="protein sequence ID" value="KRT85830.1"/>
    <property type="molecule type" value="Genomic_DNA"/>
</dbReference>
<comment type="caution">
    <text evidence="2">The sequence shown here is derived from an EMBL/GenBank/DDBJ whole genome shotgun (WGS) entry which is preliminary data.</text>
</comment>
<dbReference type="AlphaFoldDB" id="A0A0T6BEQ8"/>
<sequence length="182" mass="20444">LESVLCVSNMSVLQLFPPKLQAAVKELRKIQQTRIKDRMERKIVIGDGRTRIFNSEGDVLQQNQGEVFLTNICGGLFLCLEPSKIHIPCDSIQWYSCVDNTITFELADEFWAKKIILELESIEQVNMIICKVRPPEKPKADTYLHDGNVTSSDTDSDDSCRGKTGGVDNSFDSDSPSSHESF</sequence>
<dbReference type="Proteomes" id="UP000051574">
    <property type="component" value="Unassembled WGS sequence"/>
</dbReference>
<organism evidence="2 3">
    <name type="scientific">Oryctes borbonicus</name>
    <dbReference type="NCBI Taxonomy" id="1629725"/>
    <lineage>
        <taxon>Eukaryota</taxon>
        <taxon>Metazoa</taxon>
        <taxon>Ecdysozoa</taxon>
        <taxon>Arthropoda</taxon>
        <taxon>Hexapoda</taxon>
        <taxon>Insecta</taxon>
        <taxon>Pterygota</taxon>
        <taxon>Neoptera</taxon>
        <taxon>Endopterygota</taxon>
        <taxon>Coleoptera</taxon>
        <taxon>Polyphaga</taxon>
        <taxon>Scarabaeiformia</taxon>
        <taxon>Scarabaeidae</taxon>
        <taxon>Dynastinae</taxon>
        <taxon>Oryctes</taxon>
    </lineage>
</organism>
<gene>
    <name evidence="2" type="ORF">AMK59_521</name>
</gene>
<feature type="region of interest" description="Disordered" evidence="1">
    <location>
        <begin position="140"/>
        <end position="182"/>
    </location>
</feature>
<accession>A0A0T6BEQ8</accession>